<comment type="subcellular location">
    <subcellularLocation>
        <location evidence="1">Cell membrane</location>
        <topology evidence="1">Multi-pass membrane protein</topology>
    </subcellularLocation>
</comment>
<keyword evidence="4 6" id="KW-1133">Transmembrane helix</keyword>
<evidence type="ECO:0000256" key="2">
    <source>
        <dbReference type="ARBA" id="ARBA00022475"/>
    </source>
</evidence>
<feature type="transmembrane region" description="Helical" evidence="6">
    <location>
        <begin position="486"/>
        <end position="506"/>
    </location>
</feature>
<feature type="transmembrane region" description="Helical" evidence="6">
    <location>
        <begin position="439"/>
        <end position="465"/>
    </location>
</feature>
<keyword evidence="2" id="KW-1003">Cell membrane</keyword>
<feature type="transmembrane region" description="Helical" evidence="6">
    <location>
        <begin position="360"/>
        <end position="384"/>
    </location>
</feature>
<accession>A0ABT8LAR3</accession>
<feature type="transmembrane region" description="Helical" evidence="6">
    <location>
        <begin position="32"/>
        <end position="52"/>
    </location>
</feature>
<gene>
    <name evidence="9" type="ORF">QQ020_19740</name>
</gene>
<dbReference type="Proteomes" id="UP001172083">
    <property type="component" value="Unassembled WGS sequence"/>
</dbReference>
<feature type="transmembrane region" description="Helical" evidence="6">
    <location>
        <begin position="774"/>
        <end position="800"/>
    </location>
</feature>
<dbReference type="Pfam" id="PF12704">
    <property type="entry name" value="MacB_PCD"/>
    <property type="match status" value="1"/>
</dbReference>
<evidence type="ECO:0000256" key="6">
    <source>
        <dbReference type="SAM" id="Phobius"/>
    </source>
</evidence>
<keyword evidence="3 6" id="KW-0812">Transmembrane</keyword>
<keyword evidence="5 6" id="KW-0472">Membrane</keyword>
<evidence type="ECO:0000313" key="9">
    <source>
        <dbReference type="EMBL" id="MDN5214321.1"/>
    </source>
</evidence>
<reference evidence="9" key="1">
    <citation type="submission" date="2023-06" db="EMBL/GenBank/DDBJ databases">
        <title>Genomic of Agaribacillus aureum.</title>
        <authorList>
            <person name="Wang G."/>
        </authorList>
    </citation>
    <scope>NUCLEOTIDE SEQUENCE</scope>
    <source>
        <strain evidence="9">BMA12</strain>
    </source>
</reference>
<dbReference type="InterPro" id="IPR038766">
    <property type="entry name" value="Membrane_comp_ABC_pdt"/>
</dbReference>
<evidence type="ECO:0000259" key="7">
    <source>
        <dbReference type="Pfam" id="PF02687"/>
    </source>
</evidence>
<feature type="transmembrane region" description="Helical" evidence="6">
    <location>
        <begin position="405"/>
        <end position="427"/>
    </location>
</feature>
<evidence type="ECO:0000259" key="8">
    <source>
        <dbReference type="Pfam" id="PF12704"/>
    </source>
</evidence>
<keyword evidence="10" id="KW-1185">Reference proteome</keyword>
<dbReference type="RefSeq" id="WP_346759655.1">
    <property type="nucleotide sequence ID" value="NZ_JAUJEB010000004.1"/>
</dbReference>
<protein>
    <submittedName>
        <fullName evidence="9">FtsX-like permease family protein</fullName>
    </submittedName>
</protein>
<dbReference type="InterPro" id="IPR003838">
    <property type="entry name" value="ABC3_permease_C"/>
</dbReference>
<evidence type="ECO:0000256" key="1">
    <source>
        <dbReference type="ARBA" id="ARBA00004651"/>
    </source>
</evidence>
<feature type="domain" description="MacB-like periplasmic core" evidence="8">
    <location>
        <begin position="36"/>
        <end position="210"/>
    </location>
</feature>
<feature type="transmembrane region" description="Helical" evidence="6">
    <location>
        <begin position="315"/>
        <end position="340"/>
    </location>
</feature>
<feature type="transmembrane region" description="Helical" evidence="6">
    <location>
        <begin position="820"/>
        <end position="838"/>
    </location>
</feature>
<proteinExistence type="predicted"/>
<feature type="transmembrane region" description="Helical" evidence="6">
    <location>
        <begin position="270"/>
        <end position="294"/>
    </location>
</feature>
<evidence type="ECO:0000256" key="3">
    <source>
        <dbReference type="ARBA" id="ARBA00022692"/>
    </source>
</evidence>
<feature type="domain" description="ABC3 transporter permease C-terminal" evidence="7">
    <location>
        <begin position="273"/>
        <end position="392"/>
    </location>
</feature>
<name>A0ABT8LAR3_9BACT</name>
<evidence type="ECO:0000313" key="10">
    <source>
        <dbReference type="Proteomes" id="UP001172083"/>
    </source>
</evidence>
<evidence type="ECO:0000256" key="5">
    <source>
        <dbReference type="ARBA" id="ARBA00023136"/>
    </source>
</evidence>
<dbReference type="PANTHER" id="PTHR30287">
    <property type="entry name" value="MEMBRANE COMPONENT OF PREDICTED ABC SUPERFAMILY METABOLITE UPTAKE TRANSPORTER"/>
    <property type="match status" value="1"/>
</dbReference>
<feature type="domain" description="ABC3 transporter permease C-terminal" evidence="7">
    <location>
        <begin position="733"/>
        <end position="847"/>
    </location>
</feature>
<organism evidence="9 10">
    <name type="scientific">Agaribacillus aureus</name>
    <dbReference type="NCBI Taxonomy" id="3051825"/>
    <lineage>
        <taxon>Bacteria</taxon>
        <taxon>Pseudomonadati</taxon>
        <taxon>Bacteroidota</taxon>
        <taxon>Cytophagia</taxon>
        <taxon>Cytophagales</taxon>
        <taxon>Splendidivirgaceae</taxon>
        <taxon>Agaribacillus</taxon>
    </lineage>
</organism>
<dbReference type="Pfam" id="PF02687">
    <property type="entry name" value="FtsX"/>
    <property type="match status" value="2"/>
</dbReference>
<sequence length="855" mass="95107">MDRIVSVKKPNTNLIRDHWIWKLAWKDAKNNWLRLLLFIFSIVIGIAALVAVNSFNDNLLKDIDNQARAFLAADVVLYANEDFTAADSLFFDSISNEQANDARLSSMISFPKSGATRLAQVTAIQGDYPFYGPFETTPENALQYYRQGQCALVDENMALQYKLAVDDTLKVGDLMLPIAGFVTKIPGNVNISASFAPSVYIPLDSLEKTGLVRAGSRVYYRKYFKALNNQSEKSILTSIRPAIKTFNLSWETAAFRKENLGKGFENIFRFLNLLGFMALILGSIGSASSVVIYLKEKHNTIAILRCLGISSAEGFLIFFIQTVALGLIGSLLGIVFGHYLQMYIPFMLADFIPIKFNFGISWKAVLLGLGTGLTSTLLFSFLALRNIKYISPLKALQTGQNVSSPGLLSKIGIIAITVIATLILAIIQSKSALVGSGFMAGITVTCLVMYLIAKLLIFTMGTLFLRKSGFVWRQGMINLFRPNNQTMVLVIVLGMSTFLMATLNLVQNNLIEQVNIIGNKSKTDLVLFDVQPHQLKQVDSMVIHHNVAVNRVVPIITLRFEKIRNKRLGALKDDKEGAIPNWILYMEHLVTYRDELLPSEKIIEGEFVPVKAHENDSTFISITKSMAEQLHVGIGDAIDFNVHGLSLKTYVGSIRKLDWQRIQNNFMFVFPSGVLEKAPQHYAYLIDSPDKNATAQLQAALSDEIPNISSVDLQLILGTLDTVIDKTAFVVRFMAFFCIITSLIVLGATVLNTRQAKIRENILLRTLGASEKQVNGILLLEYVFIGLFAGLTGIILSILSGWGLTAYFFDLLFIPDFKRIFVLLLATITVTVVIGWLHNKSILNQSPMEVLKQQK</sequence>
<dbReference type="EMBL" id="JAUJEB010000004">
    <property type="protein sequence ID" value="MDN5214321.1"/>
    <property type="molecule type" value="Genomic_DNA"/>
</dbReference>
<evidence type="ECO:0000256" key="4">
    <source>
        <dbReference type="ARBA" id="ARBA00022989"/>
    </source>
</evidence>
<comment type="caution">
    <text evidence="9">The sequence shown here is derived from an EMBL/GenBank/DDBJ whole genome shotgun (WGS) entry which is preliminary data.</text>
</comment>
<dbReference type="PANTHER" id="PTHR30287:SF1">
    <property type="entry name" value="INNER MEMBRANE PROTEIN"/>
    <property type="match status" value="1"/>
</dbReference>
<dbReference type="InterPro" id="IPR025857">
    <property type="entry name" value="MacB_PCD"/>
</dbReference>
<feature type="transmembrane region" description="Helical" evidence="6">
    <location>
        <begin position="729"/>
        <end position="753"/>
    </location>
</feature>